<dbReference type="GO" id="GO:0015175">
    <property type="term" value="F:neutral L-amino acid transmembrane transporter activity"/>
    <property type="evidence" value="ECO:0007669"/>
    <property type="project" value="TreeGrafter"/>
</dbReference>
<keyword evidence="2 6" id="KW-0812">Transmembrane</keyword>
<dbReference type="PANTHER" id="PTHR22950">
    <property type="entry name" value="AMINO ACID TRANSPORTER"/>
    <property type="match status" value="1"/>
</dbReference>
<keyword evidence="9" id="KW-1185">Reference proteome</keyword>
<feature type="transmembrane region" description="Helical" evidence="6">
    <location>
        <begin position="107"/>
        <end position="128"/>
    </location>
</feature>
<feature type="non-terminal residue" evidence="8">
    <location>
        <position position="1"/>
    </location>
</feature>
<feature type="transmembrane region" description="Helical" evidence="6">
    <location>
        <begin position="320"/>
        <end position="339"/>
    </location>
</feature>
<keyword evidence="5 6" id="KW-0472">Membrane</keyword>
<keyword evidence="3" id="KW-0813">Transport</keyword>
<feature type="transmembrane region" description="Helical" evidence="6">
    <location>
        <begin position="211"/>
        <end position="232"/>
    </location>
</feature>
<accession>S8CG67</accession>
<evidence type="ECO:0000313" key="9">
    <source>
        <dbReference type="Proteomes" id="UP000015453"/>
    </source>
</evidence>
<evidence type="ECO:0000256" key="3">
    <source>
        <dbReference type="ARBA" id="ARBA00022970"/>
    </source>
</evidence>
<evidence type="ECO:0000256" key="2">
    <source>
        <dbReference type="ARBA" id="ARBA00022692"/>
    </source>
</evidence>
<dbReference type="EMBL" id="AUSU01003962">
    <property type="protein sequence ID" value="EPS65904.1"/>
    <property type="molecule type" value="Genomic_DNA"/>
</dbReference>
<feature type="transmembrane region" description="Helical" evidence="6">
    <location>
        <begin position="287"/>
        <end position="308"/>
    </location>
</feature>
<feature type="domain" description="Amino acid transporter transmembrane" evidence="7">
    <location>
        <begin position="17"/>
        <end position="400"/>
    </location>
</feature>
<feature type="transmembrane region" description="Helical" evidence="6">
    <location>
        <begin position="244"/>
        <end position="267"/>
    </location>
</feature>
<gene>
    <name evidence="8" type="ORF">M569_08873</name>
</gene>
<dbReference type="InterPro" id="IPR013057">
    <property type="entry name" value="AA_transpt_TM"/>
</dbReference>
<reference evidence="8 9" key="1">
    <citation type="journal article" date="2013" name="BMC Genomics">
        <title>The miniature genome of a carnivorous plant Genlisea aurea contains a low number of genes and short non-coding sequences.</title>
        <authorList>
            <person name="Leushkin E.V."/>
            <person name="Sutormin R.A."/>
            <person name="Nabieva E.R."/>
            <person name="Penin A.A."/>
            <person name="Kondrashov A.S."/>
            <person name="Logacheva M.D."/>
        </authorList>
    </citation>
    <scope>NUCLEOTIDE SEQUENCE [LARGE SCALE GENOMIC DNA]</scope>
</reference>
<evidence type="ECO:0000259" key="7">
    <source>
        <dbReference type="Pfam" id="PF01490"/>
    </source>
</evidence>
<evidence type="ECO:0000313" key="8">
    <source>
        <dbReference type="EMBL" id="EPS65904.1"/>
    </source>
</evidence>
<dbReference type="PANTHER" id="PTHR22950:SF529">
    <property type="entry name" value="AMINO ACID TRANSPORTER AVT3B"/>
    <property type="match status" value="1"/>
</dbReference>
<dbReference type="GO" id="GO:0015179">
    <property type="term" value="F:L-amino acid transmembrane transporter activity"/>
    <property type="evidence" value="ECO:0007669"/>
    <property type="project" value="TreeGrafter"/>
</dbReference>
<name>S8CG67_9LAMI</name>
<feature type="transmembrane region" description="Helical" evidence="6">
    <location>
        <begin position="48"/>
        <end position="70"/>
    </location>
</feature>
<comment type="subcellular location">
    <subcellularLocation>
        <location evidence="1">Membrane</location>
        <topology evidence="1">Multi-pass membrane protein</topology>
    </subcellularLocation>
</comment>
<dbReference type="Proteomes" id="UP000015453">
    <property type="component" value="Unassembled WGS sequence"/>
</dbReference>
<protein>
    <recommendedName>
        <fullName evidence="7">Amino acid transporter transmembrane domain-containing protein</fullName>
    </recommendedName>
</protein>
<proteinExistence type="predicted"/>
<feature type="transmembrane region" description="Helical" evidence="6">
    <location>
        <begin position="148"/>
        <end position="171"/>
    </location>
</feature>
<dbReference type="Pfam" id="PF01490">
    <property type="entry name" value="Aa_trans"/>
    <property type="match status" value="1"/>
</dbReference>
<keyword evidence="3" id="KW-0029">Amino-acid transport</keyword>
<keyword evidence="4 6" id="KW-1133">Transmembrane helix</keyword>
<dbReference type="AlphaFoldDB" id="S8CG67"/>
<feature type="transmembrane region" description="Helical" evidence="6">
    <location>
        <begin position="380"/>
        <end position="401"/>
    </location>
</feature>
<evidence type="ECO:0000256" key="4">
    <source>
        <dbReference type="ARBA" id="ARBA00022989"/>
    </source>
</evidence>
<evidence type="ECO:0000256" key="1">
    <source>
        <dbReference type="ARBA" id="ARBA00004141"/>
    </source>
</evidence>
<evidence type="ECO:0000256" key="5">
    <source>
        <dbReference type="ARBA" id="ARBA00023136"/>
    </source>
</evidence>
<sequence length="409" mass="44536">EDTPLLAGIDKPPRKLSSRLKTFANVFIAIVGAGVLGLPYTFMRTGWVASLFMVFFVAALTYHGMMLLVATRRKIQDSPACSFHNIASFGDLGFAVCGSIGRFAVDFMVLLSQAGFCVGYLIFIGNTLGNLSAPNPNPKIWGVSAKAVYIWSCFPFQLGLNAIPSLTLLAPLSIFADALDLGAMGVVMIEDLFIFLKRTPSVEAFGTVSTFFYGLGVAVYSFEGIGMVLPLESEMKDRSKFGKILAITMSFIAAMFGGFGALGYFAYGDNTKEIITANMGTGLLSTLVQLGLCINLFFTLPLMMNPVYEVCERRFRSGRYSIWMRWMLVLIVVLVALFVPSFADFLSLVGSSTCCVLGFVLPALFHYLTFKDEMNLKQATADVSVIVLGLSLGVSGTWYSLLEIFSVKV</sequence>
<feature type="transmembrane region" description="Helical" evidence="6">
    <location>
        <begin position="23"/>
        <end position="42"/>
    </location>
</feature>
<dbReference type="GO" id="GO:0005774">
    <property type="term" value="C:vacuolar membrane"/>
    <property type="evidence" value="ECO:0007669"/>
    <property type="project" value="TreeGrafter"/>
</dbReference>
<evidence type="ECO:0000256" key="6">
    <source>
        <dbReference type="SAM" id="Phobius"/>
    </source>
</evidence>
<dbReference type="OrthoDB" id="40134at2759"/>
<feature type="transmembrane region" description="Helical" evidence="6">
    <location>
        <begin position="345"/>
        <end position="368"/>
    </location>
</feature>
<organism evidence="8 9">
    <name type="scientific">Genlisea aurea</name>
    <dbReference type="NCBI Taxonomy" id="192259"/>
    <lineage>
        <taxon>Eukaryota</taxon>
        <taxon>Viridiplantae</taxon>
        <taxon>Streptophyta</taxon>
        <taxon>Embryophyta</taxon>
        <taxon>Tracheophyta</taxon>
        <taxon>Spermatophyta</taxon>
        <taxon>Magnoliopsida</taxon>
        <taxon>eudicotyledons</taxon>
        <taxon>Gunneridae</taxon>
        <taxon>Pentapetalae</taxon>
        <taxon>asterids</taxon>
        <taxon>lamiids</taxon>
        <taxon>Lamiales</taxon>
        <taxon>Lentibulariaceae</taxon>
        <taxon>Genlisea</taxon>
    </lineage>
</organism>
<comment type="caution">
    <text evidence="8">The sequence shown here is derived from an EMBL/GenBank/DDBJ whole genome shotgun (WGS) entry which is preliminary data.</text>
</comment>